<dbReference type="FunFam" id="1.20.1260.60:FF:000002">
    <property type="entry name" value="Vacuolar protein sorting-associated protein IST1"/>
    <property type="match status" value="1"/>
</dbReference>
<gene>
    <name evidence="3" type="ORF">D9613_004146</name>
</gene>
<evidence type="ECO:0000313" key="3">
    <source>
        <dbReference type="EMBL" id="KAF4612004.1"/>
    </source>
</evidence>
<dbReference type="Pfam" id="PF03398">
    <property type="entry name" value="Ist1"/>
    <property type="match status" value="1"/>
</dbReference>
<comment type="caution">
    <text evidence="3">The sequence shown here is derived from an EMBL/GenBank/DDBJ whole genome shotgun (WGS) entry which is preliminary data.</text>
</comment>
<dbReference type="EMBL" id="JAACJL010000057">
    <property type="protein sequence ID" value="KAF4612004.1"/>
    <property type="molecule type" value="Genomic_DNA"/>
</dbReference>
<feature type="region of interest" description="Disordered" evidence="2">
    <location>
        <begin position="167"/>
        <end position="241"/>
    </location>
</feature>
<dbReference type="InterPro" id="IPR005061">
    <property type="entry name" value="Ist1"/>
</dbReference>
<sequence length="251" mass="28141">MSSMWNSTKAKRLRTLQQKKEAQAKASRRDIATLIERGKVETARIKVETIINEDIYMELLELLELYCELLLARFGLLDQNTRTPDPGIAEGVCSVIHAAPRTELKELHILRDLLMHKYGREFSLAVMENRDGCVSNRVVSKLTAATPSPALVDAYLREIAKAYGVPWSTPDELTPAIPEDRVESSADRVTETASATKSDEKDDKDKQKEKSKDEPPSTTGKAGDTKKTSSPPPVEDEFDLLAKRFAELKRR</sequence>
<dbReference type="AlphaFoldDB" id="A0A8H4QJ18"/>
<feature type="compositionally biased region" description="Basic and acidic residues" evidence="2">
    <location>
        <begin position="197"/>
        <end position="215"/>
    </location>
</feature>
<evidence type="ECO:0000256" key="1">
    <source>
        <dbReference type="ARBA" id="ARBA00005536"/>
    </source>
</evidence>
<dbReference type="PANTHER" id="PTHR12161:SF5">
    <property type="entry name" value="IST1 HOMOLOG"/>
    <property type="match status" value="1"/>
</dbReference>
<evidence type="ECO:0000256" key="2">
    <source>
        <dbReference type="SAM" id="MobiDB-lite"/>
    </source>
</evidence>
<accession>A0A8H4QJ18</accession>
<dbReference type="Gene3D" id="1.20.1260.60">
    <property type="entry name" value="Vacuolar protein sorting-associated protein Ist1"/>
    <property type="match status" value="1"/>
</dbReference>
<proteinExistence type="inferred from homology"/>
<evidence type="ECO:0008006" key="5">
    <source>
        <dbReference type="Google" id="ProtNLM"/>
    </source>
</evidence>
<protein>
    <recommendedName>
        <fullName evidence="5">DUF292-domain-containing protein</fullName>
    </recommendedName>
</protein>
<evidence type="ECO:0000313" key="4">
    <source>
        <dbReference type="Proteomes" id="UP000521872"/>
    </source>
</evidence>
<name>A0A8H4QJ18_9AGAR</name>
<dbReference type="Proteomes" id="UP000521872">
    <property type="component" value="Unassembled WGS sequence"/>
</dbReference>
<reference evidence="3 4" key="1">
    <citation type="submission" date="2019-12" db="EMBL/GenBank/DDBJ databases">
        <authorList>
            <person name="Floudas D."/>
            <person name="Bentzer J."/>
            <person name="Ahren D."/>
            <person name="Johansson T."/>
            <person name="Persson P."/>
            <person name="Tunlid A."/>
        </authorList>
    </citation>
    <scope>NUCLEOTIDE SEQUENCE [LARGE SCALE GENOMIC DNA]</scope>
    <source>
        <strain evidence="3 4">CBS 102.39</strain>
    </source>
</reference>
<keyword evidence="4" id="KW-1185">Reference proteome</keyword>
<dbReference type="GO" id="GO:0015031">
    <property type="term" value="P:protein transport"/>
    <property type="evidence" value="ECO:0007669"/>
    <property type="project" value="InterPro"/>
</dbReference>
<dbReference type="PANTHER" id="PTHR12161">
    <property type="entry name" value="IST1 FAMILY MEMBER"/>
    <property type="match status" value="1"/>
</dbReference>
<comment type="similarity">
    <text evidence="1">Belongs to the IST1 family.</text>
</comment>
<feature type="compositionally biased region" description="Basic and acidic residues" evidence="2">
    <location>
        <begin position="178"/>
        <end position="190"/>
    </location>
</feature>
<dbReference type="InterPro" id="IPR042277">
    <property type="entry name" value="IST1-like"/>
</dbReference>
<organism evidence="3 4">
    <name type="scientific">Agrocybe pediades</name>
    <dbReference type="NCBI Taxonomy" id="84607"/>
    <lineage>
        <taxon>Eukaryota</taxon>
        <taxon>Fungi</taxon>
        <taxon>Dikarya</taxon>
        <taxon>Basidiomycota</taxon>
        <taxon>Agaricomycotina</taxon>
        <taxon>Agaricomycetes</taxon>
        <taxon>Agaricomycetidae</taxon>
        <taxon>Agaricales</taxon>
        <taxon>Agaricineae</taxon>
        <taxon>Strophariaceae</taxon>
        <taxon>Agrocybe</taxon>
    </lineage>
</organism>